<reference evidence="1 2" key="1">
    <citation type="submission" date="2011-09" db="EMBL/GenBank/DDBJ databases">
        <title>The draft genome of Fischerella sp. JSC-11.</title>
        <authorList>
            <consortium name="US DOE Joint Genome Institute (JGI-PGF)"/>
            <person name="Lucas S."/>
            <person name="Han J."/>
            <person name="Lapidus A."/>
            <person name="Cheng J.-F."/>
            <person name="Goodwin L."/>
            <person name="Pitluck S."/>
            <person name="Peters L."/>
            <person name="Land M.L."/>
            <person name="Hauser L."/>
            <person name="Sarkisova S."/>
            <person name="Bryant D.A."/>
            <person name="Brown I."/>
            <person name="Woyke T.J."/>
        </authorList>
    </citation>
    <scope>NUCLEOTIDE SEQUENCE [LARGE SCALE GENOMIC DNA]</scope>
    <source>
        <strain evidence="1 2">JSC-11</strain>
    </source>
</reference>
<sequence length="31" mass="3526">MNFTQVESNLIDTLHIVFGLSKDTYPKSDLV</sequence>
<keyword evidence="2" id="KW-1185">Reference proteome</keyword>
<dbReference type="Proteomes" id="UP000004344">
    <property type="component" value="Unassembled WGS sequence"/>
</dbReference>
<evidence type="ECO:0000313" key="1">
    <source>
        <dbReference type="EMBL" id="EHC16055.1"/>
    </source>
</evidence>
<organism evidence="1 2">
    <name type="scientific">Fischerella thermalis JSC-11</name>
    <dbReference type="NCBI Taxonomy" id="741277"/>
    <lineage>
        <taxon>Bacteria</taxon>
        <taxon>Bacillati</taxon>
        <taxon>Cyanobacteriota</taxon>
        <taxon>Cyanophyceae</taxon>
        <taxon>Nostocales</taxon>
        <taxon>Hapalosiphonaceae</taxon>
        <taxon>Fischerella</taxon>
    </lineage>
</organism>
<accession>G6FRI1</accession>
<gene>
    <name evidence="1" type="ORF">FJSC11DRAFT_1478</name>
</gene>
<dbReference type="AlphaFoldDB" id="G6FRI1"/>
<evidence type="ECO:0000313" key="2">
    <source>
        <dbReference type="Proteomes" id="UP000004344"/>
    </source>
</evidence>
<comment type="caution">
    <text evidence="1">The sequence shown here is derived from an EMBL/GenBank/DDBJ whole genome shotgun (WGS) entry which is preliminary data.</text>
</comment>
<dbReference type="EMBL" id="AGIZ01000004">
    <property type="protein sequence ID" value="EHC16055.1"/>
    <property type="molecule type" value="Genomic_DNA"/>
</dbReference>
<protein>
    <submittedName>
        <fullName evidence="1">Uncharacterized protein</fullName>
    </submittedName>
</protein>
<proteinExistence type="predicted"/>
<name>G6FRI1_9CYAN</name>